<dbReference type="SUPFAM" id="SSF160574">
    <property type="entry name" value="BT0923-like"/>
    <property type="match status" value="1"/>
</dbReference>
<organism evidence="2 3">
    <name type="scientific">Chitinophaga chungangae</name>
    <dbReference type="NCBI Taxonomy" id="2821488"/>
    <lineage>
        <taxon>Bacteria</taxon>
        <taxon>Pseudomonadati</taxon>
        <taxon>Bacteroidota</taxon>
        <taxon>Chitinophagia</taxon>
        <taxon>Chitinophagales</taxon>
        <taxon>Chitinophagaceae</taxon>
        <taxon>Chitinophaga</taxon>
    </lineage>
</organism>
<reference evidence="3" key="1">
    <citation type="submission" date="2021-03" db="EMBL/GenBank/DDBJ databases">
        <title>Assistant Professor.</title>
        <authorList>
            <person name="Huq M.A."/>
        </authorList>
    </citation>
    <scope>NUCLEOTIDE SEQUENCE [LARGE SCALE GENOMIC DNA]</scope>
    <source>
        <strain evidence="3">MAH-28</strain>
    </source>
</reference>
<feature type="signal peptide" evidence="1">
    <location>
        <begin position="1"/>
        <end position="19"/>
    </location>
</feature>
<evidence type="ECO:0008006" key="4">
    <source>
        <dbReference type="Google" id="ProtNLM"/>
    </source>
</evidence>
<keyword evidence="1" id="KW-0732">Signal</keyword>
<dbReference type="EMBL" id="JAGHKP010000002">
    <property type="protein sequence ID" value="MBO9152252.1"/>
    <property type="molecule type" value="Genomic_DNA"/>
</dbReference>
<dbReference type="RefSeq" id="WP_209145250.1">
    <property type="nucleotide sequence ID" value="NZ_JAGHKP010000002.1"/>
</dbReference>
<gene>
    <name evidence="2" type="ORF">J7I43_08520</name>
</gene>
<dbReference type="Proteomes" id="UP000679126">
    <property type="component" value="Unassembled WGS sequence"/>
</dbReference>
<evidence type="ECO:0000313" key="3">
    <source>
        <dbReference type="Proteomes" id="UP000679126"/>
    </source>
</evidence>
<accession>A0ABS3YC40</accession>
<evidence type="ECO:0000256" key="1">
    <source>
        <dbReference type="SAM" id="SignalP"/>
    </source>
</evidence>
<protein>
    <recommendedName>
        <fullName evidence="4">Beta-lactamase-inhibitor-like PepSY-like domain-containing protein</fullName>
    </recommendedName>
</protein>
<proteinExistence type="predicted"/>
<sequence length="144" mass="16174">MKKLLLLAAIVLTAAASFGRDVHNRKVQFAFDRAFAGANNVSWYELSDNYMAKFTLNSRKITAHFDRAGNLLATSRIISDAELPTQVINKLIRKYPNQKIHTIVEYAVEGSTYYALTIESGTHWTTLRADSFGEITMLTKLTKA</sequence>
<keyword evidence="3" id="KW-1185">Reference proteome</keyword>
<dbReference type="Gene3D" id="3.10.450.360">
    <property type="match status" value="1"/>
</dbReference>
<feature type="chain" id="PRO_5045992427" description="Beta-lactamase-inhibitor-like PepSY-like domain-containing protein" evidence="1">
    <location>
        <begin position="20"/>
        <end position="144"/>
    </location>
</feature>
<comment type="caution">
    <text evidence="2">The sequence shown here is derived from an EMBL/GenBank/DDBJ whole genome shotgun (WGS) entry which is preliminary data.</text>
</comment>
<evidence type="ECO:0000313" key="2">
    <source>
        <dbReference type="EMBL" id="MBO9152252.1"/>
    </source>
</evidence>
<name>A0ABS3YC40_9BACT</name>